<comment type="similarity">
    <text evidence="3">Belongs to the Nudix hydrolase family. NudK subfamily.</text>
</comment>
<keyword evidence="5 9" id="KW-0378">Hydrolase</keyword>
<gene>
    <name evidence="9" type="ORF">H4K34_08300</name>
</gene>
<dbReference type="Proteomes" id="UP000516305">
    <property type="component" value="Chromosome"/>
</dbReference>
<dbReference type="GO" id="GO:0019693">
    <property type="term" value="P:ribose phosphate metabolic process"/>
    <property type="evidence" value="ECO:0007669"/>
    <property type="project" value="TreeGrafter"/>
</dbReference>
<evidence type="ECO:0000256" key="5">
    <source>
        <dbReference type="ARBA" id="ARBA00022801"/>
    </source>
</evidence>
<dbReference type="PROSITE" id="PS51462">
    <property type="entry name" value="NUDIX"/>
    <property type="match status" value="1"/>
</dbReference>
<dbReference type="InterPro" id="IPR000086">
    <property type="entry name" value="NUDIX_hydrolase_dom"/>
</dbReference>
<comment type="catalytic activity">
    <reaction evidence="1">
        <text>GDP-alpha-D-mannose + H2O = alpha-D-mannose 1-phosphate + GMP + 2 H(+)</text>
        <dbReference type="Rhea" id="RHEA:27978"/>
        <dbReference type="ChEBI" id="CHEBI:15377"/>
        <dbReference type="ChEBI" id="CHEBI:15378"/>
        <dbReference type="ChEBI" id="CHEBI:57527"/>
        <dbReference type="ChEBI" id="CHEBI:58115"/>
        <dbReference type="ChEBI" id="CHEBI:58409"/>
    </reaction>
</comment>
<evidence type="ECO:0000313" key="9">
    <source>
        <dbReference type="EMBL" id="QNR25832.1"/>
    </source>
</evidence>
<dbReference type="EMBL" id="CP060139">
    <property type="protein sequence ID" value="QNR25832.1"/>
    <property type="molecule type" value="Genomic_DNA"/>
</dbReference>
<dbReference type="CDD" id="cd24161">
    <property type="entry name" value="NUDIX_ADPRase_Ndx2"/>
    <property type="match status" value="1"/>
</dbReference>
<sequence length="187" mass="21245">MTEFPRKAGEWTELSREIVYDNPWIEVQHSAILNPNGGEGIYGKVHFKNLAIGVLALTEEEEIFLVGQERFPFDGEYSWEIIEGGGPLEIDPLESAKRELKEETGLEAAHWEFMQEMHLSNSVSDERSLCFIAKDLVQKEAEPEDSEKLKIKKLPFQEALQMVLEGKIKDSISVAAILHYALLKKSN</sequence>
<dbReference type="Gene3D" id="3.90.79.10">
    <property type="entry name" value="Nucleoside Triphosphate Pyrophosphohydrolase"/>
    <property type="match status" value="1"/>
</dbReference>
<keyword evidence="10" id="KW-1185">Reference proteome</keyword>
<protein>
    <recommendedName>
        <fullName evidence="4">GDP-mannose pyrophosphatase</fullName>
    </recommendedName>
    <alternativeName>
        <fullName evidence="6">GDP-mannose hydrolase</fullName>
    </alternativeName>
    <alternativeName>
        <fullName evidence="7">GDPMK</fullName>
    </alternativeName>
</protein>
<dbReference type="GO" id="GO:0005829">
    <property type="term" value="C:cytosol"/>
    <property type="evidence" value="ECO:0007669"/>
    <property type="project" value="TreeGrafter"/>
</dbReference>
<dbReference type="AlphaFoldDB" id="A0A7H0VJD4"/>
<dbReference type="KEGG" id="chyd:H4K34_08300"/>
<evidence type="ECO:0000256" key="2">
    <source>
        <dbReference type="ARBA" id="ARBA00001946"/>
    </source>
</evidence>
<dbReference type="Pfam" id="PF00293">
    <property type="entry name" value="NUDIX"/>
    <property type="match status" value="1"/>
</dbReference>
<dbReference type="SUPFAM" id="SSF55811">
    <property type="entry name" value="Nudix"/>
    <property type="match status" value="1"/>
</dbReference>
<dbReference type="RefSeq" id="WP_210760357.1">
    <property type="nucleotide sequence ID" value="NZ_CP060139.1"/>
</dbReference>
<evidence type="ECO:0000256" key="4">
    <source>
        <dbReference type="ARBA" id="ARBA00016377"/>
    </source>
</evidence>
<evidence type="ECO:0000256" key="1">
    <source>
        <dbReference type="ARBA" id="ARBA00000847"/>
    </source>
</evidence>
<dbReference type="GO" id="GO:0006753">
    <property type="term" value="P:nucleoside phosphate metabolic process"/>
    <property type="evidence" value="ECO:0007669"/>
    <property type="project" value="TreeGrafter"/>
</dbReference>
<feature type="domain" description="Nudix hydrolase" evidence="8">
    <location>
        <begin position="47"/>
        <end position="176"/>
    </location>
</feature>
<evidence type="ECO:0000259" key="8">
    <source>
        <dbReference type="PROSITE" id="PS51462"/>
    </source>
</evidence>
<organism evidence="9 10">
    <name type="scientific">Croceimicrobium hydrocarbonivorans</name>
    <dbReference type="NCBI Taxonomy" id="2761580"/>
    <lineage>
        <taxon>Bacteria</taxon>
        <taxon>Pseudomonadati</taxon>
        <taxon>Bacteroidota</taxon>
        <taxon>Flavobacteriia</taxon>
        <taxon>Flavobacteriales</taxon>
        <taxon>Owenweeksiaceae</taxon>
        <taxon>Croceimicrobium</taxon>
    </lineage>
</organism>
<evidence type="ECO:0000313" key="10">
    <source>
        <dbReference type="Proteomes" id="UP000516305"/>
    </source>
</evidence>
<dbReference type="PANTHER" id="PTHR11839">
    <property type="entry name" value="UDP/ADP-SUGAR PYROPHOSPHATASE"/>
    <property type="match status" value="1"/>
</dbReference>
<evidence type="ECO:0000256" key="3">
    <source>
        <dbReference type="ARBA" id="ARBA00007275"/>
    </source>
</evidence>
<dbReference type="PANTHER" id="PTHR11839:SF18">
    <property type="entry name" value="NUDIX HYDROLASE DOMAIN-CONTAINING PROTEIN"/>
    <property type="match status" value="1"/>
</dbReference>
<proteinExistence type="inferred from homology"/>
<dbReference type="InterPro" id="IPR015797">
    <property type="entry name" value="NUDIX_hydrolase-like_dom_sf"/>
</dbReference>
<accession>A0A7H0VJD4</accession>
<reference evidence="9 10" key="1">
    <citation type="submission" date="2020-08" db="EMBL/GenBank/DDBJ databases">
        <title>Croceimicrobium hydrocarbonivorans gen. nov., sp. nov., a novel marine bacterium isolated from a bacterial consortium that degrades polyethylene terephthalate.</title>
        <authorList>
            <person name="Liu R."/>
        </authorList>
    </citation>
    <scope>NUCLEOTIDE SEQUENCE [LARGE SCALE GENOMIC DNA]</scope>
    <source>
        <strain evidence="9 10">A20-9</strain>
    </source>
</reference>
<comment type="cofactor">
    <cofactor evidence="2">
        <name>Mg(2+)</name>
        <dbReference type="ChEBI" id="CHEBI:18420"/>
    </cofactor>
</comment>
<evidence type="ECO:0000256" key="7">
    <source>
        <dbReference type="ARBA" id="ARBA00032272"/>
    </source>
</evidence>
<dbReference type="GO" id="GO:0016787">
    <property type="term" value="F:hydrolase activity"/>
    <property type="evidence" value="ECO:0007669"/>
    <property type="project" value="UniProtKB-KW"/>
</dbReference>
<name>A0A7H0VJD4_9FLAO</name>
<evidence type="ECO:0000256" key="6">
    <source>
        <dbReference type="ARBA" id="ARBA00032162"/>
    </source>
</evidence>